<dbReference type="PROSITE" id="PS50943">
    <property type="entry name" value="HTH_CROC1"/>
    <property type="match status" value="1"/>
</dbReference>
<dbReference type="Gene3D" id="1.10.260.40">
    <property type="entry name" value="lambda repressor-like DNA-binding domains"/>
    <property type="match status" value="1"/>
</dbReference>
<dbReference type="Pfam" id="PF13560">
    <property type="entry name" value="HTH_31"/>
    <property type="match status" value="1"/>
</dbReference>
<sequence length="99" mass="11215">MQSVQTVEDFALLIRNRRRALGLSQAQLAEKVGASRQWLIDIEKGKPRAELGMVLQVLAELDVQLQVKTARARRRETIDKDQGEAQIQALAQAFQFLDK</sequence>
<feature type="domain" description="HTH cro/C1-type" evidence="1">
    <location>
        <begin position="14"/>
        <end position="68"/>
    </location>
</feature>
<dbReference type="EMBL" id="BAABKD010000007">
    <property type="protein sequence ID" value="GAA5087614.1"/>
    <property type="molecule type" value="Genomic_DNA"/>
</dbReference>
<proteinExistence type="predicted"/>
<dbReference type="InterPro" id="IPR010982">
    <property type="entry name" value="Lambda_DNA-bd_dom_sf"/>
</dbReference>
<accession>A0ABP9M2K5</accession>
<dbReference type="SMART" id="SM00530">
    <property type="entry name" value="HTH_XRE"/>
    <property type="match status" value="1"/>
</dbReference>
<organism evidence="2 3">
    <name type="scientific">Paenalcaligenes hermetiae</name>
    <dbReference type="NCBI Taxonomy" id="1157987"/>
    <lineage>
        <taxon>Bacteria</taxon>
        <taxon>Pseudomonadati</taxon>
        <taxon>Pseudomonadota</taxon>
        <taxon>Betaproteobacteria</taxon>
        <taxon>Burkholderiales</taxon>
        <taxon>Alcaligenaceae</taxon>
        <taxon>Paenalcaligenes</taxon>
    </lineage>
</organism>
<evidence type="ECO:0000259" key="1">
    <source>
        <dbReference type="PROSITE" id="PS50943"/>
    </source>
</evidence>
<gene>
    <name evidence="2" type="ORF">GCM10023337_08280</name>
</gene>
<evidence type="ECO:0000313" key="2">
    <source>
        <dbReference type="EMBL" id="GAA5087614.1"/>
    </source>
</evidence>
<protein>
    <recommendedName>
        <fullName evidence="1">HTH cro/C1-type domain-containing protein</fullName>
    </recommendedName>
</protein>
<keyword evidence="3" id="KW-1185">Reference proteome</keyword>
<dbReference type="Proteomes" id="UP001500227">
    <property type="component" value="Unassembled WGS sequence"/>
</dbReference>
<dbReference type="RefSeq" id="WP_300648256.1">
    <property type="nucleotide sequence ID" value="NZ_BAABKD010000007.1"/>
</dbReference>
<dbReference type="CDD" id="cd00093">
    <property type="entry name" value="HTH_XRE"/>
    <property type="match status" value="1"/>
</dbReference>
<comment type="caution">
    <text evidence="2">The sequence shown here is derived from an EMBL/GenBank/DDBJ whole genome shotgun (WGS) entry which is preliminary data.</text>
</comment>
<dbReference type="InterPro" id="IPR001387">
    <property type="entry name" value="Cro/C1-type_HTH"/>
</dbReference>
<dbReference type="SUPFAM" id="SSF47413">
    <property type="entry name" value="lambda repressor-like DNA-binding domains"/>
    <property type="match status" value="1"/>
</dbReference>
<name>A0ABP9M2K5_9BURK</name>
<reference evidence="3" key="1">
    <citation type="journal article" date="2019" name="Int. J. Syst. Evol. Microbiol.">
        <title>The Global Catalogue of Microorganisms (GCM) 10K type strain sequencing project: providing services to taxonomists for standard genome sequencing and annotation.</title>
        <authorList>
            <consortium name="The Broad Institute Genomics Platform"/>
            <consortium name="The Broad Institute Genome Sequencing Center for Infectious Disease"/>
            <person name="Wu L."/>
            <person name="Ma J."/>
        </authorList>
    </citation>
    <scope>NUCLEOTIDE SEQUENCE [LARGE SCALE GENOMIC DNA]</scope>
    <source>
        <strain evidence="3">JCM 18423</strain>
    </source>
</reference>
<evidence type="ECO:0000313" key="3">
    <source>
        <dbReference type="Proteomes" id="UP001500227"/>
    </source>
</evidence>